<evidence type="ECO:0000313" key="3">
    <source>
        <dbReference type="Proteomes" id="UP000295696"/>
    </source>
</evidence>
<keyword evidence="1" id="KW-0472">Membrane</keyword>
<dbReference type="OrthoDB" id="72963at2"/>
<sequence length="102" mass="11222">MAELLDLIRAIPALEVMAALLAMNVLCFALFGIDKWQARQGGWRQPERRLLTFAAVGGAVGGKAAQALFRHKTRKQPFATLLNLALVWNIVAVIGWAVLRLI</sequence>
<proteinExistence type="predicted"/>
<dbReference type="RefSeq" id="WP_132242810.1">
    <property type="nucleotide sequence ID" value="NZ_SLZU01000002.1"/>
</dbReference>
<comment type="caution">
    <text evidence="2">The sequence shown here is derived from an EMBL/GenBank/DDBJ whole genome shotgun (WGS) entry which is preliminary data.</text>
</comment>
<dbReference type="InterPro" id="IPR010718">
    <property type="entry name" value="DUF1294"/>
</dbReference>
<accession>A0A4R3JK88</accession>
<dbReference type="Pfam" id="PF06961">
    <property type="entry name" value="DUF1294"/>
    <property type="match status" value="1"/>
</dbReference>
<gene>
    <name evidence="2" type="ORF">EDD52_102419</name>
</gene>
<name>A0A4R3JK88_9RHOB</name>
<keyword evidence="1" id="KW-0812">Transmembrane</keyword>
<feature type="transmembrane region" description="Helical" evidence="1">
    <location>
        <begin position="81"/>
        <end position="99"/>
    </location>
</feature>
<keyword evidence="1" id="KW-1133">Transmembrane helix</keyword>
<evidence type="ECO:0000313" key="2">
    <source>
        <dbReference type="EMBL" id="TCS66602.1"/>
    </source>
</evidence>
<dbReference type="Proteomes" id="UP000295696">
    <property type="component" value="Unassembled WGS sequence"/>
</dbReference>
<dbReference type="EMBL" id="SLZU01000002">
    <property type="protein sequence ID" value="TCS66602.1"/>
    <property type="molecule type" value="Genomic_DNA"/>
</dbReference>
<evidence type="ECO:0000256" key="1">
    <source>
        <dbReference type="SAM" id="Phobius"/>
    </source>
</evidence>
<keyword evidence="3" id="KW-1185">Reference proteome</keyword>
<organism evidence="2 3">
    <name type="scientific">Primorskyibacter sedentarius</name>
    <dbReference type="NCBI Taxonomy" id="745311"/>
    <lineage>
        <taxon>Bacteria</taxon>
        <taxon>Pseudomonadati</taxon>
        <taxon>Pseudomonadota</taxon>
        <taxon>Alphaproteobacteria</taxon>
        <taxon>Rhodobacterales</taxon>
        <taxon>Roseobacteraceae</taxon>
        <taxon>Primorskyibacter</taxon>
    </lineage>
</organism>
<feature type="transmembrane region" description="Helical" evidence="1">
    <location>
        <begin position="12"/>
        <end position="31"/>
    </location>
</feature>
<reference evidence="2 3" key="1">
    <citation type="submission" date="2019-03" db="EMBL/GenBank/DDBJ databases">
        <title>Genomic Encyclopedia of Type Strains, Phase IV (KMG-IV): sequencing the most valuable type-strain genomes for metagenomic binning, comparative biology and taxonomic classification.</title>
        <authorList>
            <person name="Goeker M."/>
        </authorList>
    </citation>
    <scope>NUCLEOTIDE SEQUENCE [LARGE SCALE GENOMIC DNA]</scope>
    <source>
        <strain evidence="2 3">DSM 104836</strain>
    </source>
</reference>
<dbReference type="AlphaFoldDB" id="A0A4R3JK88"/>
<protein>
    <submittedName>
        <fullName evidence="2">Uncharacterized membrane protein YsdA (DUF1294 family)</fullName>
    </submittedName>
</protein>